<feature type="compositionally biased region" description="Polar residues" evidence="3">
    <location>
        <begin position="436"/>
        <end position="449"/>
    </location>
</feature>
<feature type="compositionally biased region" description="Polar residues" evidence="3">
    <location>
        <begin position="457"/>
        <end position="466"/>
    </location>
</feature>
<protein>
    <recommendedName>
        <fullName evidence="8">RING-type domain-containing protein</fullName>
    </recommendedName>
</protein>
<evidence type="ECO:0000259" key="4">
    <source>
        <dbReference type="PROSITE" id="PS50089"/>
    </source>
</evidence>
<evidence type="ECO:0000256" key="3">
    <source>
        <dbReference type="SAM" id="MobiDB-lite"/>
    </source>
</evidence>
<keyword evidence="7" id="KW-1185">Reference proteome</keyword>
<evidence type="ECO:0000259" key="5">
    <source>
        <dbReference type="PROSITE" id="PS50102"/>
    </source>
</evidence>
<feature type="compositionally biased region" description="Low complexity" evidence="3">
    <location>
        <begin position="212"/>
        <end position="231"/>
    </location>
</feature>
<feature type="region of interest" description="Disordered" evidence="3">
    <location>
        <begin position="565"/>
        <end position="627"/>
    </location>
</feature>
<dbReference type="Proteomes" id="UP001054902">
    <property type="component" value="Unassembled WGS sequence"/>
</dbReference>
<dbReference type="GO" id="GO:0008270">
    <property type="term" value="F:zinc ion binding"/>
    <property type="evidence" value="ECO:0007669"/>
    <property type="project" value="UniProtKB-KW"/>
</dbReference>
<dbReference type="EMBL" id="BLLK01000058">
    <property type="protein sequence ID" value="GFH57760.1"/>
    <property type="molecule type" value="Genomic_DNA"/>
</dbReference>
<evidence type="ECO:0008006" key="8">
    <source>
        <dbReference type="Google" id="ProtNLM"/>
    </source>
</evidence>
<feature type="domain" description="RRM" evidence="5">
    <location>
        <begin position="247"/>
        <end position="332"/>
    </location>
</feature>
<evidence type="ECO:0000256" key="1">
    <source>
        <dbReference type="PROSITE-ProRule" id="PRU00175"/>
    </source>
</evidence>
<sequence>MTSSISIHCMVCYEQFNTDDIYPIVMPCGHTYVCNICASKIDKCIECRASLYKETAVEVPTSSSRPQYSRRHSMSSMASMRTMRSSGRGLTAVATTSSFGNVPTSQELKRERLPLPKNLVLLSLIESSKMAQNTTSNRLLSRGGSSRGLDFENTQDADDLEENKIIFGADIANHASGTFAVAKTDGLKIYQTRSLNDSPSKKKKDSLFSKRSISTESLGSSTSSPKTAKSSGMEMVDLGNTWHNQCNELVVNNLRRSAEDGNREMFLRYGDRVQVVSIVDKWAKLARGYGFVYLQDQEDLVKVGNALDKAAQIESMIYVLSSTREKLREAKSVTEMETIDLLKELQSTLVKEQDLTVIGAEAFDLEADDDVSEKEHATSCNSISGKSIVVESFDEEEKIEDKAPYHTVFDTPMYQALQRSSSIPHPSDEDSFPVLATNNSENNENLQSDYSRRPRQKFSTSSARSSFRMESTFGSSRILKRLGSANFLEEALENLTSFVRDRSCGGGDVDMEFDTTTSHTENPRRNGHNTPSSRDMIAAAKLWRERNGKQASEYARVDFRTGMSGHSGFQSSHAQGLNFDGSGSPRRASSFKMSSHSGLCLTPKKNKLRPRRGSNDGQVDLSIYNSF</sequence>
<dbReference type="Pfam" id="PF13920">
    <property type="entry name" value="zf-C3HC4_3"/>
    <property type="match status" value="1"/>
</dbReference>
<evidence type="ECO:0000313" key="7">
    <source>
        <dbReference type="Proteomes" id="UP001054902"/>
    </source>
</evidence>
<name>A0AAD3D745_9STRA</name>
<dbReference type="InterPro" id="IPR001841">
    <property type="entry name" value="Znf_RING"/>
</dbReference>
<dbReference type="SUPFAM" id="SSF57850">
    <property type="entry name" value="RING/U-box"/>
    <property type="match status" value="1"/>
</dbReference>
<organism evidence="6 7">
    <name type="scientific">Chaetoceros tenuissimus</name>
    <dbReference type="NCBI Taxonomy" id="426638"/>
    <lineage>
        <taxon>Eukaryota</taxon>
        <taxon>Sar</taxon>
        <taxon>Stramenopiles</taxon>
        <taxon>Ochrophyta</taxon>
        <taxon>Bacillariophyta</taxon>
        <taxon>Coscinodiscophyceae</taxon>
        <taxon>Chaetocerotophycidae</taxon>
        <taxon>Chaetocerotales</taxon>
        <taxon>Chaetocerotaceae</taxon>
        <taxon>Chaetoceros</taxon>
    </lineage>
</organism>
<evidence type="ECO:0000256" key="2">
    <source>
        <dbReference type="PROSITE-ProRule" id="PRU00176"/>
    </source>
</evidence>
<feature type="domain" description="RING-type" evidence="4">
    <location>
        <begin position="9"/>
        <end position="48"/>
    </location>
</feature>
<accession>A0AAD3D745</accession>
<dbReference type="Gene3D" id="3.30.40.10">
    <property type="entry name" value="Zinc/RING finger domain, C3HC4 (zinc finger)"/>
    <property type="match status" value="1"/>
</dbReference>
<dbReference type="InterPro" id="IPR035979">
    <property type="entry name" value="RBD_domain_sf"/>
</dbReference>
<feature type="region of interest" description="Disordered" evidence="3">
    <location>
        <begin position="513"/>
        <end position="532"/>
    </location>
</feature>
<dbReference type="PROSITE" id="PS50102">
    <property type="entry name" value="RRM"/>
    <property type="match status" value="1"/>
</dbReference>
<feature type="region of interest" description="Disordered" evidence="3">
    <location>
        <begin position="419"/>
        <end position="466"/>
    </location>
</feature>
<evidence type="ECO:0000313" key="6">
    <source>
        <dbReference type="EMBL" id="GFH57760.1"/>
    </source>
</evidence>
<keyword evidence="1" id="KW-0479">Metal-binding</keyword>
<keyword evidence="1" id="KW-0862">Zinc</keyword>
<dbReference type="InterPro" id="IPR013083">
    <property type="entry name" value="Znf_RING/FYVE/PHD"/>
</dbReference>
<dbReference type="AlphaFoldDB" id="A0AAD3D745"/>
<dbReference type="SUPFAM" id="SSF54928">
    <property type="entry name" value="RNA-binding domain, RBD"/>
    <property type="match status" value="1"/>
</dbReference>
<reference evidence="6 7" key="1">
    <citation type="journal article" date="2021" name="Sci. Rep.">
        <title>The genome of the diatom Chaetoceros tenuissimus carries an ancient integrated fragment of an extant virus.</title>
        <authorList>
            <person name="Hongo Y."/>
            <person name="Kimura K."/>
            <person name="Takaki Y."/>
            <person name="Yoshida Y."/>
            <person name="Baba S."/>
            <person name="Kobayashi G."/>
            <person name="Nagasaki K."/>
            <person name="Hano T."/>
            <person name="Tomaru Y."/>
        </authorList>
    </citation>
    <scope>NUCLEOTIDE SEQUENCE [LARGE SCALE GENOMIC DNA]</scope>
    <source>
        <strain evidence="6 7">NIES-3715</strain>
    </source>
</reference>
<gene>
    <name evidence="6" type="ORF">CTEN210_14236</name>
</gene>
<dbReference type="GO" id="GO:0003723">
    <property type="term" value="F:RNA binding"/>
    <property type="evidence" value="ECO:0007669"/>
    <property type="project" value="UniProtKB-UniRule"/>
</dbReference>
<comment type="caution">
    <text evidence="6">The sequence shown here is derived from an EMBL/GenBank/DDBJ whole genome shotgun (WGS) entry which is preliminary data.</text>
</comment>
<dbReference type="SMART" id="SM00184">
    <property type="entry name" value="RING"/>
    <property type="match status" value="1"/>
</dbReference>
<feature type="region of interest" description="Disordered" evidence="3">
    <location>
        <begin position="195"/>
        <end position="231"/>
    </location>
</feature>
<dbReference type="InterPro" id="IPR000504">
    <property type="entry name" value="RRM_dom"/>
</dbReference>
<dbReference type="PROSITE" id="PS50089">
    <property type="entry name" value="ZF_RING_2"/>
    <property type="match status" value="1"/>
</dbReference>
<keyword evidence="1" id="KW-0863">Zinc-finger</keyword>
<proteinExistence type="predicted"/>
<keyword evidence="2" id="KW-0694">RNA-binding</keyword>